<gene>
    <name evidence="21 22" type="primary">LOC119643542</name>
</gene>
<feature type="compositionally biased region" description="Basic and acidic residues" evidence="18">
    <location>
        <begin position="167"/>
        <end position="177"/>
    </location>
</feature>
<evidence type="ECO:0000256" key="6">
    <source>
        <dbReference type="ARBA" id="ARBA00022853"/>
    </source>
</evidence>
<keyword evidence="20" id="KW-1185">Reference proteome</keyword>
<evidence type="ECO:0000256" key="16">
    <source>
        <dbReference type="ARBA" id="ARBA00071248"/>
    </source>
</evidence>
<feature type="compositionally biased region" description="Polar residues" evidence="18">
    <location>
        <begin position="922"/>
        <end position="945"/>
    </location>
</feature>
<feature type="region of interest" description="Disordered" evidence="18">
    <location>
        <begin position="919"/>
        <end position="953"/>
    </location>
</feature>
<dbReference type="KEGG" id="gfs:119643542"/>
<proteinExistence type="inferred from homology"/>
<keyword evidence="9" id="KW-0804">Transcription</keyword>
<dbReference type="CDD" id="cd10028">
    <property type="entry name" value="UDG-F2_TDG_MUG"/>
    <property type="match status" value="1"/>
</dbReference>
<keyword evidence="7" id="KW-0805">Transcription regulation</keyword>
<evidence type="ECO:0000256" key="2">
    <source>
        <dbReference type="ARBA" id="ARBA00022499"/>
    </source>
</evidence>
<dbReference type="SMART" id="SM00384">
    <property type="entry name" value="AT_hook"/>
    <property type="match status" value="2"/>
</dbReference>
<feature type="region of interest" description="Disordered" evidence="18">
    <location>
        <begin position="1800"/>
        <end position="1856"/>
    </location>
</feature>
<dbReference type="Proteomes" id="UP000092443">
    <property type="component" value="Unplaced"/>
</dbReference>
<evidence type="ECO:0000256" key="7">
    <source>
        <dbReference type="ARBA" id="ARBA00023015"/>
    </source>
</evidence>
<keyword evidence="3" id="KW-0227">DNA damage</keyword>
<evidence type="ECO:0000256" key="3">
    <source>
        <dbReference type="ARBA" id="ARBA00022763"/>
    </source>
</evidence>
<feature type="region of interest" description="Disordered" evidence="18">
    <location>
        <begin position="969"/>
        <end position="995"/>
    </location>
</feature>
<evidence type="ECO:0000256" key="14">
    <source>
        <dbReference type="ARBA" id="ARBA00064519"/>
    </source>
</evidence>
<keyword evidence="2" id="KW-1017">Isopeptide bond</keyword>
<comment type="subcellular location">
    <subcellularLocation>
        <location evidence="1">Nucleus</location>
    </subcellularLocation>
</comment>
<dbReference type="PANTHER" id="PTHR12159">
    <property type="entry name" value="G/T AND G/U MISMATCH-SPECIFIC DNA GLYCOSYLASE"/>
    <property type="match status" value="1"/>
</dbReference>
<dbReference type="GO" id="GO:0006285">
    <property type="term" value="P:base-excision repair, AP site formation"/>
    <property type="evidence" value="ECO:0007669"/>
    <property type="project" value="InterPro"/>
</dbReference>
<evidence type="ECO:0000256" key="4">
    <source>
        <dbReference type="ARBA" id="ARBA00022801"/>
    </source>
</evidence>
<evidence type="ECO:0000256" key="11">
    <source>
        <dbReference type="ARBA" id="ARBA00023242"/>
    </source>
</evidence>
<evidence type="ECO:0000256" key="12">
    <source>
        <dbReference type="ARBA" id="ARBA00052915"/>
    </source>
</evidence>
<dbReference type="GO" id="GO:0141016">
    <property type="term" value="F:G/T mismatch-specific thymine-DNA glycosylase activity"/>
    <property type="evidence" value="ECO:0007669"/>
    <property type="project" value="UniProtKB-EC"/>
</dbReference>
<feature type="region of interest" description="Disordered" evidence="18">
    <location>
        <begin position="851"/>
        <end position="873"/>
    </location>
</feature>
<evidence type="ECO:0000313" key="22">
    <source>
        <dbReference type="RefSeq" id="XP_037898852.1"/>
    </source>
</evidence>
<feature type="region of interest" description="Disordered" evidence="18">
    <location>
        <begin position="2020"/>
        <end position="2039"/>
    </location>
</feature>
<evidence type="ECO:0000256" key="18">
    <source>
        <dbReference type="SAM" id="MobiDB-lite"/>
    </source>
</evidence>
<evidence type="ECO:0000313" key="20">
    <source>
        <dbReference type="Proteomes" id="UP000092443"/>
    </source>
</evidence>
<dbReference type="PANTHER" id="PTHR12159:SF9">
    <property type="entry name" value="G_T MISMATCH-SPECIFIC THYMINE DNA GLYCOSYLASE"/>
    <property type="match status" value="1"/>
</dbReference>
<evidence type="ECO:0000256" key="9">
    <source>
        <dbReference type="ARBA" id="ARBA00023163"/>
    </source>
</evidence>
<dbReference type="RefSeq" id="XP_037898852.1">
    <property type="nucleotide sequence ID" value="XM_038042924.1"/>
</dbReference>
<evidence type="ECO:0000259" key="19">
    <source>
        <dbReference type="SMART" id="SM00986"/>
    </source>
</evidence>
<dbReference type="SUPFAM" id="SSF52141">
    <property type="entry name" value="Uracil-DNA glycosylase-like"/>
    <property type="match status" value="1"/>
</dbReference>
<feature type="domain" description="Uracil-DNA glycosylase-like" evidence="19">
    <location>
        <begin position="1134"/>
        <end position="1295"/>
    </location>
</feature>
<dbReference type="RefSeq" id="XP_037898851.1">
    <property type="nucleotide sequence ID" value="XM_038042923.1"/>
</dbReference>
<evidence type="ECO:0000256" key="8">
    <source>
        <dbReference type="ARBA" id="ARBA00023159"/>
    </source>
</evidence>
<dbReference type="InterPro" id="IPR015637">
    <property type="entry name" value="MUG/TDG"/>
</dbReference>
<evidence type="ECO:0000256" key="15">
    <source>
        <dbReference type="ARBA" id="ARBA00066769"/>
    </source>
</evidence>
<dbReference type="GO" id="GO:0040029">
    <property type="term" value="P:epigenetic regulation of gene expression"/>
    <property type="evidence" value="ECO:0007669"/>
    <property type="project" value="UniProtKB-ARBA"/>
</dbReference>
<protein>
    <recommendedName>
        <fullName evidence="16">G/T mismatch-specific thymine DNA glycosylase</fullName>
        <ecNumber evidence="15">3.2.2.29</ecNumber>
    </recommendedName>
    <alternativeName>
        <fullName evidence="17">Thymine-DNA glycosylase</fullName>
    </alternativeName>
</protein>
<dbReference type="SMART" id="SM00987">
    <property type="entry name" value="UreE_C"/>
    <property type="match status" value="1"/>
</dbReference>
<evidence type="ECO:0000313" key="21">
    <source>
        <dbReference type="RefSeq" id="XP_037898851.1"/>
    </source>
</evidence>
<dbReference type="Gene3D" id="3.40.470.10">
    <property type="entry name" value="Uracil-DNA glycosylase-like domain"/>
    <property type="match status" value="1"/>
</dbReference>
<dbReference type="InterPro" id="IPR036895">
    <property type="entry name" value="Uracil-DNA_glycosylase-like_sf"/>
</dbReference>
<evidence type="ECO:0000256" key="1">
    <source>
        <dbReference type="ARBA" id="ARBA00004123"/>
    </source>
</evidence>
<feature type="compositionally biased region" description="Polar residues" evidence="18">
    <location>
        <begin position="1874"/>
        <end position="1887"/>
    </location>
</feature>
<comment type="similarity">
    <text evidence="13">Belongs to the uracil-DNA glycosylase (UDG) superfamily. TDG/mug family.</text>
</comment>
<keyword evidence="6" id="KW-0156">Chromatin regulator</keyword>
<dbReference type="GeneID" id="119643542"/>
<feature type="compositionally biased region" description="Basic residues" evidence="18">
    <location>
        <begin position="1953"/>
        <end position="1970"/>
    </location>
</feature>
<reference evidence="21 22" key="1">
    <citation type="submission" date="2025-04" db="UniProtKB">
        <authorList>
            <consortium name="RefSeq"/>
        </authorList>
    </citation>
    <scope>IDENTIFICATION</scope>
    <source>
        <tissue evidence="21 22">Whole body pupa</tissue>
    </source>
</reference>
<feature type="compositionally biased region" description="Basic residues" evidence="18">
    <location>
        <begin position="2023"/>
        <end position="2039"/>
    </location>
</feature>
<accession>A0A9C5ZLD0</accession>
<dbReference type="GO" id="GO:0005654">
    <property type="term" value="C:nucleoplasm"/>
    <property type="evidence" value="ECO:0007669"/>
    <property type="project" value="UniProtKB-ARBA"/>
</dbReference>
<name>A0A9C5ZLD0_9MUSC</name>
<keyword evidence="11" id="KW-0539">Nucleus</keyword>
<feature type="region of interest" description="Disordered" evidence="18">
    <location>
        <begin position="1638"/>
        <end position="1662"/>
    </location>
</feature>
<evidence type="ECO:0000256" key="17">
    <source>
        <dbReference type="ARBA" id="ARBA00083221"/>
    </source>
</evidence>
<evidence type="ECO:0000256" key="10">
    <source>
        <dbReference type="ARBA" id="ARBA00023204"/>
    </source>
</evidence>
<feature type="region of interest" description="Disordered" evidence="18">
    <location>
        <begin position="1872"/>
        <end position="1897"/>
    </location>
</feature>
<comment type="catalytic activity">
    <reaction evidence="12">
        <text>Hydrolyzes mismatched double-stranded DNA and polynucleotides, releasing free thymine.</text>
        <dbReference type="EC" id="3.2.2.29"/>
    </reaction>
</comment>
<keyword evidence="10" id="KW-0234">DNA repair</keyword>
<keyword evidence="5" id="KW-0832">Ubl conjugation</keyword>
<feature type="region of interest" description="Disordered" evidence="18">
    <location>
        <begin position="372"/>
        <end position="420"/>
    </location>
</feature>
<feature type="region of interest" description="Disordered" evidence="18">
    <location>
        <begin position="1454"/>
        <end position="1483"/>
    </location>
</feature>
<keyword evidence="8" id="KW-0010">Activator</keyword>
<dbReference type="SMART" id="SM00986">
    <property type="entry name" value="UDG"/>
    <property type="match status" value="1"/>
</dbReference>
<dbReference type="InterPro" id="IPR005122">
    <property type="entry name" value="Uracil-DNA_glycosylase-like"/>
</dbReference>
<organism evidence="20 22">
    <name type="scientific">Glossina fuscipes</name>
    <dbReference type="NCBI Taxonomy" id="7396"/>
    <lineage>
        <taxon>Eukaryota</taxon>
        <taxon>Metazoa</taxon>
        <taxon>Ecdysozoa</taxon>
        <taxon>Arthropoda</taxon>
        <taxon>Hexapoda</taxon>
        <taxon>Insecta</taxon>
        <taxon>Pterygota</taxon>
        <taxon>Neoptera</taxon>
        <taxon>Endopterygota</taxon>
        <taxon>Diptera</taxon>
        <taxon>Brachycera</taxon>
        <taxon>Muscomorpha</taxon>
        <taxon>Hippoboscoidea</taxon>
        <taxon>Glossinidae</taxon>
        <taxon>Glossina</taxon>
    </lineage>
</organism>
<dbReference type="EC" id="3.2.2.29" evidence="15"/>
<feature type="compositionally biased region" description="Basic residues" evidence="18">
    <location>
        <begin position="1460"/>
        <end position="1470"/>
    </location>
</feature>
<feature type="compositionally biased region" description="Polar residues" evidence="18">
    <location>
        <begin position="1598"/>
        <end position="1618"/>
    </location>
</feature>
<feature type="region of interest" description="Disordered" evidence="18">
    <location>
        <begin position="1592"/>
        <end position="1618"/>
    </location>
</feature>
<dbReference type="FunFam" id="3.40.470.10:FF:000002">
    <property type="entry name" value="G/T mismatch-specific thymine DNA glycosylase"/>
    <property type="match status" value="1"/>
</dbReference>
<dbReference type="InterPro" id="IPR017956">
    <property type="entry name" value="AT_hook_DNA-bd_motif"/>
</dbReference>
<comment type="subunit">
    <text evidence="14">Homodimer. Interacts with AICDA and GADD45A.</text>
</comment>
<feature type="region of interest" description="Disordered" evidence="18">
    <location>
        <begin position="167"/>
        <end position="195"/>
    </location>
</feature>
<dbReference type="Pfam" id="PF03167">
    <property type="entry name" value="UDG"/>
    <property type="match status" value="1"/>
</dbReference>
<evidence type="ECO:0000256" key="5">
    <source>
        <dbReference type="ARBA" id="ARBA00022843"/>
    </source>
</evidence>
<dbReference type="GO" id="GO:0004844">
    <property type="term" value="F:uracil DNA N-glycosylase activity"/>
    <property type="evidence" value="ECO:0007669"/>
    <property type="project" value="TreeGrafter"/>
</dbReference>
<keyword evidence="4" id="KW-0378">Hydrolase</keyword>
<dbReference type="GO" id="GO:0003677">
    <property type="term" value="F:DNA binding"/>
    <property type="evidence" value="ECO:0007669"/>
    <property type="project" value="InterPro"/>
</dbReference>
<feature type="compositionally biased region" description="Low complexity" evidence="18">
    <location>
        <begin position="380"/>
        <end position="404"/>
    </location>
</feature>
<evidence type="ECO:0000256" key="13">
    <source>
        <dbReference type="ARBA" id="ARBA00061261"/>
    </source>
</evidence>
<dbReference type="GO" id="GO:0032183">
    <property type="term" value="F:SUMO binding"/>
    <property type="evidence" value="ECO:0007669"/>
    <property type="project" value="UniProtKB-ARBA"/>
</dbReference>
<sequence>MAAICFDKVLSSARSTKKVTLAASAIAHNGGDDTRDGACLCETSFLDPENSLHISVRNNDLTEEGMDSLNTLAANRMPSICEKRVNQKFFERKRRRLPIQKVGMEGDREKTLGSVSFQRQIQNKSHGYVATNCCAEAKRLRTNSRVRKILRSSSVYIINQEKKGESTKKKVELERLTNKQSKQNNENTKKSKSLNVGQSSVNIKIDEQFLENRKDSKLFWEHGQVDLDGQKQRAYNNQELQKLNSTSIVHWKSEEMVSKNNIQKETNFIKTVTCDCSEKSLAKSPNNVWVCSSHCEKASLKSSAKTTEIFLQATPYTDKKATNESNEEDIVLSHNNNVSSTPEQSHQFQEFDLLRKNSEIFSTSKLTKTGTRANLDDLSDSSNSSSTSTSSSSLTSDISRTSTSKTSEDNGNYRNGCKLGSKFSTDITNNQVTDKRTHEIYNSDTEIEKEDDRHNNVEEDLKTSAKPTNLYNEKIPQKYQSPELYSGNRNNSNIIAGANVNINANNENDGKSSKIVSLNVIADGDKEQHQSIAAAIESQYETMERFDLYKPNLGSDHGTQNDVTSTATESYLPSQNLTQRQTELATVKNDPTNMLTENQLSKPQNDSSIYKNFHSFIHVKTCYDGQSQMDFCYKKLEKHNSSAEELQKYLRCSATTSRDLDSFSLNQIDVGTDKTECRQQYDKAILSTANEICAEVDQHQQQNYQHHDQSKSYSAISQIQPKGQQERHHNEVHLNFHRHQQHRRMPQQSSPGHLFHLQEHQRPNDHELDNEIHHQMLLQIQQQQQQPMQNLHTSLNVTSSQQNAHIIGFLHPNHNVERSPLQAHQQMQDVYQDLMMNDEYNEDPNIRYKLSLSPTNAKPENQDDGYETSAGDVLTPNSHVSSTHSVTPQHHMQHGTMTLLPPAANCDEQRHVHHIQIQRQQSNVDSQLNNNLGADLTSGDTSVNMPPSEPSYHFVDDELTVNETIRGILTPPPQTHNSLAGCKSQDSHSSYMNLNNNPARNTPHADLFGIQQAPESMRSSSDAVSTQKHPQTCFELQCPNKCHNKSQQNHVIFPESSGCAEVSAFCNIATPIQKRRGRKKKLTFIGGTTSLENCTSHNLDAGCHTEQLGKAKERKKHDRFNGMSEEEVVKRTLPDHLCDNLDIVIIGINPGLFAAYKGHHYAGPGNHFWKCLYLSGLTQEQMSADEDYKLIKCGIGFTNMVQRATKGSADLNRKEIKEGSRILLEKLQQFRPKIAVFNGKLIFEVFSGKKDFNFGRQPEYVEGTDTFMWVMPSSSARCAQLPRAADKVPFYTALKKFRDYLNGLISHIDESECVFTEERIREQCEQESLKTFVIHDSSQQQQSRCYSAAGNIGPNNSNQSQNSSAIADSYIYDSEANRNQTEGQVPSLNENGFMISSSSFLGQKIPEKKKRGRPKKIRNQIIIDPVTGTKIQVTNRLTGEEYNNILNLSMVPSMEGDIPKKKRGRPKKVKQPQPFLNTNSHPSKLTQKANIMSVKTLSVPNGDLELPPQKHMLHGESTAMYATSPHQMMYSNSGSPTALSAISCSYTKKTPPILATSNPNCEKHTNVGETEVIGAPVDTDTPSLVIQLMPSAADSNDPHMNQSPRENSPNLQGQVETSASIVSSAQVLDLEDEEIISLRHRQEVPNSRYGSPGQRERAEHASGEPFHQWLSPQLSHTHSPTAGFTQSLQPQIRCPSPLSHNQQPGLHYHEQQVQHIQMQQNHQQQVLPQWSRHNQHYDDVSGTLYIVSPRQERSHHIAEQHQNNVTSPFITADVSRKSLSGLESLVDQIPTISENESATLAASTPTIHAHSLQGQSQQQTSFTEAQTNPFGSPSISNPSVLNDNVNNQHSNLSSQSVNGNFSVSSLVTSLPTSDANLANRENYTPIQTPRPPSARNTYHHSNFMAAAVLAAAAASSPTNLSTSTSHHAPHPQMYMDPQTRLAAVDSIYSTAHHHHPIHHHHHPSSHHHPATHYSSSQHAVDYDGNPYSTQTNAHTLHMPSPNYPYSYSTSAAQSNYPTYGHPHAAHHGHPHAHPHSHATHHLSMFDRFKPSDIGGYGGF</sequence>
<feature type="region of interest" description="Disordered" evidence="18">
    <location>
        <begin position="1953"/>
        <end position="1981"/>
    </location>
</feature>